<dbReference type="SUPFAM" id="SSF54928">
    <property type="entry name" value="RNA-binding domain, RBD"/>
    <property type="match status" value="1"/>
</dbReference>
<evidence type="ECO:0000256" key="1">
    <source>
        <dbReference type="ARBA" id="ARBA00022884"/>
    </source>
</evidence>
<evidence type="ECO:0000313" key="5">
    <source>
        <dbReference type="Proteomes" id="UP000887540"/>
    </source>
</evidence>
<feature type="region of interest" description="Disordered" evidence="3">
    <location>
        <begin position="96"/>
        <end position="125"/>
    </location>
</feature>
<dbReference type="InterPro" id="IPR050502">
    <property type="entry name" value="Euk_RNA-bind_prot"/>
</dbReference>
<dbReference type="PANTHER" id="PTHR48025">
    <property type="entry name" value="OS02G0815200 PROTEIN"/>
    <property type="match status" value="1"/>
</dbReference>
<evidence type="ECO:0000256" key="2">
    <source>
        <dbReference type="PROSITE-ProRule" id="PRU00176"/>
    </source>
</evidence>
<name>A0A914BVT3_9BILA</name>
<evidence type="ECO:0000313" key="6">
    <source>
        <dbReference type="WBParaSite" id="ACRNAN_Path_1111.g4292.t1"/>
    </source>
</evidence>
<dbReference type="SMART" id="SM00360">
    <property type="entry name" value="RRM"/>
    <property type="match status" value="1"/>
</dbReference>
<dbReference type="WBParaSite" id="ACRNAN_Path_1111.g4292.t1">
    <property type="protein sequence ID" value="ACRNAN_Path_1111.g4292.t1"/>
    <property type="gene ID" value="ACRNAN_Path_1111.g4292"/>
</dbReference>
<proteinExistence type="predicted"/>
<keyword evidence="5" id="KW-1185">Reference proteome</keyword>
<dbReference type="Gene3D" id="3.30.70.330">
    <property type="match status" value="1"/>
</dbReference>
<dbReference type="GO" id="GO:0005634">
    <property type="term" value="C:nucleus"/>
    <property type="evidence" value="ECO:0007669"/>
    <property type="project" value="TreeGrafter"/>
</dbReference>
<sequence length="416" mass="45591">MVKLFVGNLGDSVDSHRLKNLFLEFDLTVLECDVLKNFAFVHVPSDDDAQKAIDKLNKYKLEGREIHIERSTSRLRKEPGMGDKCFTCGALDHKTPNCPQEQSRRKTLKRSGENEEGPNSKKSTVSLVSNNSFSTISSSVSNPPQCWGYKVGGGAEGDPELPCPTNPELRTLYDQYLESRTRYFYFRERLAKELSHQPSTPQTQPAAQPIRIDLTKPLNPMQSNIPAQIQPQYNIQIPANQQTTPNFAIPASGAVSAAVAPYASAYRNQAPFAGLPAASVPSSMTFSSQSLVQPQHQVFSSQTNAYASTPSINASIASTPSYNPLPSHYNVVPRSQVPPLGSQPIQMPPTNTNTMGTTSFNPGQMYNATNPNFLPPQNPSMQMTSSHPHVNNNQAFIGGMNMPPNFQQQGILGAPR</sequence>
<feature type="domain" description="RRM" evidence="4">
    <location>
        <begin position="2"/>
        <end position="73"/>
    </location>
</feature>
<accession>A0A914BVT3</accession>
<keyword evidence="1 2" id="KW-0694">RNA-binding</keyword>
<protein>
    <submittedName>
        <fullName evidence="6">RRM domain-containing protein</fullName>
    </submittedName>
</protein>
<evidence type="ECO:0000259" key="4">
    <source>
        <dbReference type="PROSITE" id="PS50102"/>
    </source>
</evidence>
<organism evidence="5 6">
    <name type="scientific">Acrobeloides nanus</name>
    <dbReference type="NCBI Taxonomy" id="290746"/>
    <lineage>
        <taxon>Eukaryota</taxon>
        <taxon>Metazoa</taxon>
        <taxon>Ecdysozoa</taxon>
        <taxon>Nematoda</taxon>
        <taxon>Chromadorea</taxon>
        <taxon>Rhabditida</taxon>
        <taxon>Tylenchina</taxon>
        <taxon>Cephalobomorpha</taxon>
        <taxon>Cephaloboidea</taxon>
        <taxon>Cephalobidae</taxon>
        <taxon>Acrobeloides</taxon>
    </lineage>
</organism>
<dbReference type="InterPro" id="IPR012677">
    <property type="entry name" value="Nucleotide-bd_a/b_plait_sf"/>
</dbReference>
<evidence type="ECO:0000256" key="3">
    <source>
        <dbReference type="SAM" id="MobiDB-lite"/>
    </source>
</evidence>
<dbReference type="PANTHER" id="PTHR48025:SF26">
    <property type="entry name" value="HETEROGENEOUS NUCLEAR RIBONUCLEOPROTEIN M-RELATED"/>
    <property type="match status" value="1"/>
</dbReference>
<dbReference type="InterPro" id="IPR035979">
    <property type="entry name" value="RBD_domain_sf"/>
</dbReference>
<dbReference type="PROSITE" id="PS50102">
    <property type="entry name" value="RRM"/>
    <property type="match status" value="1"/>
</dbReference>
<dbReference type="Proteomes" id="UP000887540">
    <property type="component" value="Unplaced"/>
</dbReference>
<dbReference type="InterPro" id="IPR000504">
    <property type="entry name" value="RRM_dom"/>
</dbReference>
<dbReference type="AlphaFoldDB" id="A0A914BVT3"/>
<dbReference type="GO" id="GO:0003729">
    <property type="term" value="F:mRNA binding"/>
    <property type="evidence" value="ECO:0007669"/>
    <property type="project" value="TreeGrafter"/>
</dbReference>
<reference evidence="6" key="1">
    <citation type="submission" date="2022-11" db="UniProtKB">
        <authorList>
            <consortium name="WormBaseParasite"/>
        </authorList>
    </citation>
    <scope>IDENTIFICATION</scope>
</reference>
<dbReference type="Pfam" id="PF00076">
    <property type="entry name" value="RRM_1"/>
    <property type="match status" value="1"/>
</dbReference>